<name>A0ABD0BG40_AERCA</name>
<evidence type="ECO:0000313" key="6">
    <source>
        <dbReference type="Proteomes" id="UP000737420"/>
    </source>
</evidence>
<dbReference type="InterPro" id="IPR036086">
    <property type="entry name" value="ParB/Sulfiredoxin_sf"/>
</dbReference>
<dbReference type="PANTHER" id="PTHR33375:SF1">
    <property type="entry name" value="CHROMOSOME-PARTITIONING PROTEIN PARB-RELATED"/>
    <property type="match status" value="1"/>
</dbReference>
<protein>
    <recommendedName>
        <fullName evidence="4">ParB-like N-terminal domain-containing protein</fullName>
    </recommendedName>
</protein>
<evidence type="ECO:0000256" key="1">
    <source>
        <dbReference type="ARBA" id="ARBA00006295"/>
    </source>
</evidence>
<feature type="compositionally biased region" description="Basic and acidic residues" evidence="3">
    <location>
        <begin position="370"/>
        <end position="381"/>
    </location>
</feature>
<dbReference type="NCBIfam" id="TIGR00180">
    <property type="entry name" value="parB_part"/>
    <property type="match status" value="1"/>
</dbReference>
<feature type="domain" description="ParB-like N-terminal" evidence="4">
    <location>
        <begin position="3"/>
        <end position="96"/>
    </location>
</feature>
<dbReference type="SMART" id="SM00470">
    <property type="entry name" value="ParB"/>
    <property type="match status" value="1"/>
</dbReference>
<dbReference type="InterPro" id="IPR004437">
    <property type="entry name" value="ParB/RepB/Spo0J"/>
</dbReference>
<dbReference type="Proteomes" id="UP000737420">
    <property type="component" value="Unassembled WGS sequence"/>
</dbReference>
<dbReference type="InterPro" id="IPR050336">
    <property type="entry name" value="Chromosome_partition/occlusion"/>
</dbReference>
<evidence type="ECO:0000259" key="4">
    <source>
        <dbReference type="SMART" id="SM00470"/>
    </source>
</evidence>
<sequence>MQQQAAITLFHRDPEQPRKSFDAAALRELANSISRHGMIQPIIVRPHPKREGEYLIVAGERRWRAAKIAKLDVIPFRKIEEGETVDIRAIQATENLQRQDLTPFEYAQAAYNWLAETNPDGSKRVQKDLVAAFGRNSTYWSRTLRLNSCDPRISELAKVGAVTNINTLSALVAISQLDPERFDRVTSEIEAGTAPNNLERYTGRQLAIAKWESEKGKKLPLPNIHGVYSEYEAERFTHSAPPAGNGAYGFGQVCVMELESGWIWKCSGGSFSGPLMDREEDRCDTREEAIKRGAEVIYNRAYDDAVNVASKVALKCYKSLLKWAAELAGIEPADVDAERAKIEEARLAAAAEAEAAERAKLEEAQTLTHLDTEGRDPEKTVGETQYTQEPASHVEPSKNLSPEAEIHDQSEDHKPVISAVTTPASIQVRIVPEGIELVIEGVRNVLTVDAADSLSDQLMSAVMTRREQKIINLPAIQRH</sequence>
<gene>
    <name evidence="5" type="ORF">KAM382_42760</name>
</gene>
<dbReference type="RefSeq" id="WP_223931361.1">
    <property type="nucleotide sequence ID" value="NZ_BPNR01000087.1"/>
</dbReference>
<dbReference type="InterPro" id="IPR003115">
    <property type="entry name" value="ParB_N"/>
</dbReference>
<accession>A0ABD0BG40</accession>
<proteinExistence type="inferred from homology"/>
<feature type="region of interest" description="Disordered" evidence="3">
    <location>
        <begin position="366"/>
        <end position="412"/>
    </location>
</feature>
<organism evidence="5 6">
    <name type="scientific">Aeromonas caviae</name>
    <name type="common">Aeromonas punctata</name>
    <dbReference type="NCBI Taxonomy" id="648"/>
    <lineage>
        <taxon>Bacteria</taxon>
        <taxon>Pseudomonadati</taxon>
        <taxon>Pseudomonadota</taxon>
        <taxon>Gammaproteobacteria</taxon>
        <taxon>Aeromonadales</taxon>
        <taxon>Aeromonadaceae</taxon>
        <taxon>Aeromonas</taxon>
    </lineage>
</organism>
<comment type="caution">
    <text evidence="5">The sequence shown here is derived from an EMBL/GenBank/DDBJ whole genome shotgun (WGS) entry which is preliminary data.</text>
</comment>
<dbReference type="SUPFAM" id="SSF109709">
    <property type="entry name" value="KorB DNA-binding domain-like"/>
    <property type="match status" value="1"/>
</dbReference>
<dbReference type="PANTHER" id="PTHR33375">
    <property type="entry name" value="CHROMOSOME-PARTITIONING PROTEIN PARB-RELATED"/>
    <property type="match status" value="1"/>
</dbReference>
<evidence type="ECO:0000256" key="3">
    <source>
        <dbReference type="SAM" id="MobiDB-lite"/>
    </source>
</evidence>
<dbReference type="EMBL" id="BPOP01000082">
    <property type="protein sequence ID" value="GJB94215.1"/>
    <property type="molecule type" value="Genomic_DNA"/>
</dbReference>
<keyword evidence="2" id="KW-0238">DNA-binding</keyword>
<dbReference type="SUPFAM" id="SSF110849">
    <property type="entry name" value="ParB/Sulfiredoxin"/>
    <property type="match status" value="1"/>
</dbReference>
<reference evidence="5 6" key="1">
    <citation type="submission" date="2021-07" db="EMBL/GenBank/DDBJ databases">
        <title>Draft genome sequence of carbapenem-resistant Aeromonas spp. in Japan.</title>
        <authorList>
            <person name="Maehana S."/>
            <person name="Suzuki M."/>
            <person name="Kitasato H."/>
        </authorList>
    </citation>
    <scope>NUCLEOTIDE SEQUENCE [LARGE SCALE GENOMIC DNA]</scope>
    <source>
        <strain evidence="5 6">KAM382</strain>
    </source>
</reference>
<evidence type="ECO:0000256" key="2">
    <source>
        <dbReference type="ARBA" id="ARBA00023125"/>
    </source>
</evidence>
<dbReference type="FunFam" id="3.90.1530.30:FF:000001">
    <property type="entry name" value="Chromosome partitioning protein ParB"/>
    <property type="match status" value="1"/>
</dbReference>
<evidence type="ECO:0000313" key="5">
    <source>
        <dbReference type="EMBL" id="GJB94215.1"/>
    </source>
</evidence>
<dbReference type="GO" id="GO:0003677">
    <property type="term" value="F:DNA binding"/>
    <property type="evidence" value="ECO:0007669"/>
    <property type="project" value="UniProtKB-KW"/>
</dbReference>
<comment type="similarity">
    <text evidence="1">Belongs to the ParB family.</text>
</comment>
<dbReference type="Pfam" id="PF02195">
    <property type="entry name" value="ParB_N"/>
    <property type="match status" value="1"/>
</dbReference>
<dbReference type="AlphaFoldDB" id="A0ABD0BG40"/>
<dbReference type="Gene3D" id="3.90.1530.30">
    <property type="match status" value="1"/>
</dbReference>
<dbReference type="Gene3D" id="1.10.10.2830">
    <property type="match status" value="1"/>
</dbReference>